<dbReference type="OrthoDB" id="10455923at2759"/>
<reference evidence="1" key="2">
    <citation type="journal article" date="2019" name="IMA Fungus">
        <title>Genome sequencing and comparison of five Tilletia species to identify candidate genes for the detection of regulated species infecting wheat.</title>
        <authorList>
            <person name="Nguyen H.D.T."/>
            <person name="Sultana T."/>
            <person name="Kesanakurti P."/>
            <person name="Hambleton S."/>
        </authorList>
    </citation>
    <scope>NUCLEOTIDE SEQUENCE</scope>
    <source>
        <strain evidence="1">DAOMC 236416</strain>
    </source>
</reference>
<dbReference type="Proteomes" id="UP000077521">
    <property type="component" value="Unassembled WGS sequence"/>
</dbReference>
<evidence type="ECO:0000313" key="1">
    <source>
        <dbReference type="EMBL" id="KAE8258845.1"/>
    </source>
</evidence>
<dbReference type="EMBL" id="LWDF02000055">
    <property type="protein sequence ID" value="KAE8258845.1"/>
    <property type="molecule type" value="Genomic_DNA"/>
</dbReference>
<protein>
    <submittedName>
        <fullName evidence="1">Uncharacterized protein</fullName>
    </submittedName>
</protein>
<comment type="caution">
    <text evidence="1">The sequence shown here is derived from an EMBL/GenBank/DDBJ whole genome shotgun (WGS) entry which is preliminary data.</text>
</comment>
<dbReference type="AlphaFoldDB" id="A0A177TPS3"/>
<sequence length="103" mass="11503">MKPVFITAIVLCSSTFCSAQLESRLQYGRAPDVLMRYGDQTQTGSRRRWATWASRRSQDPFADMETAHALGMRSIGHLASLAQARSEGIDPTRLLLLSGVERF</sequence>
<gene>
    <name evidence="1" type="ORF">A4X13_0g1422</name>
</gene>
<keyword evidence="2" id="KW-1185">Reference proteome</keyword>
<name>A0A177TPS3_9BASI</name>
<proteinExistence type="predicted"/>
<accession>A0A177TPS3</accession>
<evidence type="ECO:0000313" key="2">
    <source>
        <dbReference type="Proteomes" id="UP000077521"/>
    </source>
</evidence>
<reference evidence="1" key="1">
    <citation type="submission" date="2016-04" db="EMBL/GenBank/DDBJ databases">
        <authorList>
            <person name="Nguyen H.D."/>
            <person name="Samba Siva P."/>
            <person name="Cullis J."/>
            <person name="Levesque C.A."/>
            <person name="Hambleton S."/>
        </authorList>
    </citation>
    <scope>NUCLEOTIDE SEQUENCE</scope>
    <source>
        <strain evidence="1">DAOMC 236416</strain>
    </source>
</reference>
<organism evidence="1 2">
    <name type="scientific">Tilletia indica</name>
    <dbReference type="NCBI Taxonomy" id="43049"/>
    <lineage>
        <taxon>Eukaryota</taxon>
        <taxon>Fungi</taxon>
        <taxon>Dikarya</taxon>
        <taxon>Basidiomycota</taxon>
        <taxon>Ustilaginomycotina</taxon>
        <taxon>Exobasidiomycetes</taxon>
        <taxon>Tilletiales</taxon>
        <taxon>Tilletiaceae</taxon>
        <taxon>Tilletia</taxon>
    </lineage>
</organism>